<feature type="compositionally biased region" description="Polar residues" evidence="1">
    <location>
        <begin position="42"/>
        <end position="82"/>
    </location>
</feature>
<feature type="region of interest" description="Disordered" evidence="1">
    <location>
        <begin position="1"/>
        <end position="83"/>
    </location>
</feature>
<feature type="compositionally biased region" description="Basic and acidic residues" evidence="1">
    <location>
        <begin position="380"/>
        <end position="390"/>
    </location>
</feature>
<dbReference type="AlphaFoldDB" id="A0AAD1Y029"/>
<reference evidence="2" key="1">
    <citation type="submission" date="2023-07" db="EMBL/GenBank/DDBJ databases">
        <authorList>
            <consortium name="AG Swart"/>
            <person name="Singh M."/>
            <person name="Singh A."/>
            <person name="Seah K."/>
            <person name="Emmerich C."/>
        </authorList>
    </citation>
    <scope>NUCLEOTIDE SEQUENCE</scope>
    <source>
        <strain evidence="2">DP1</strain>
    </source>
</reference>
<sequence>MQPRRAYSIYETPQTNITRKSSCNRKNQSSGMSSIFGGGETYQDTSQRNARISSTAGSNIVHSPQYQGQSFTSPGEDSSAFSNPLDVLESFKKTALDELMHKHNSEYNQNNEQPSENTYDRPYTSEALKNARPDLSDQRKGHHSPVRPTQEFPNQDEQPHFEVPAEVRNNPMTEVEESKAELSNKAQMRTTKPPTNKKKKNPWDNPPDDTSVISKENYHYAKEKLRKDQERLKKSTYKQKQKNKDEKPQKRGRQWSKPPPVGQEKPGKHSFLKRKEPSYRPPSGVKRNLKRNVDKSPRKQEPYQRRTGLNFSHGNMKQKNQDLEDIMSIADQTAEKFAKQSNKKAGHNKGNEEEKNPRTKNPPRRNITEDHSYLTQNDLSEIKRKLKEPIPDLDVSEPQDLPEAPENPPEEVYSPSKPDRSATERVSPPPLERASPPKMMKSPAKIDHEPRDVPDHEELIQDYANDSVQQVKKNPPQKPKPQRMKRRPGASQINQDAVVVYKNCDLQSVISNLRQETVSKNKKAEVDQRRYIILKSQLDSIITKNNALLETNKRQRKCMLEALQCMNDTENYLKQQELVNAQNPENSDAQSSDIKYSKNVKSCKKRLENILKEERRNYTLSHFTHNPLYPLDYVEDPYSSIEEEEKEIDIKIDRNMLFNIEQKLSNILKRSLEMYKSNIIDKKPFEKVKVLKFSEGLRDCINDLITTGVGIRDRDCRESGASPFQQWDDYVESNLTFKIDPTHLKRDEKSEYLNDDLIETLWDIAQWSNTKKKEKKQEFYDIVDQIRKTERADKTKIKICENQIRLLRGCFSELYDEIEVLKRRAKSDINKIVNKVEHKLDENFIDLENTLEKCRINEANDVDADYTELYAIFNHLQPQIREALDCILENKDEDYQNVFGINSKIKELLTQDYFIE</sequence>
<evidence type="ECO:0000313" key="2">
    <source>
        <dbReference type="EMBL" id="CAI2382290.1"/>
    </source>
</evidence>
<organism evidence="2 3">
    <name type="scientific">Euplotes crassus</name>
    <dbReference type="NCBI Taxonomy" id="5936"/>
    <lineage>
        <taxon>Eukaryota</taxon>
        <taxon>Sar</taxon>
        <taxon>Alveolata</taxon>
        <taxon>Ciliophora</taxon>
        <taxon>Intramacronucleata</taxon>
        <taxon>Spirotrichea</taxon>
        <taxon>Hypotrichia</taxon>
        <taxon>Euplotida</taxon>
        <taxon>Euplotidae</taxon>
        <taxon>Moneuplotes</taxon>
    </lineage>
</organism>
<feature type="compositionally biased region" description="Polar residues" evidence="1">
    <location>
        <begin position="11"/>
        <end position="33"/>
    </location>
</feature>
<feature type="compositionally biased region" description="Basic and acidic residues" evidence="1">
    <location>
        <begin position="291"/>
        <end position="304"/>
    </location>
</feature>
<feature type="region of interest" description="Disordered" evidence="1">
    <location>
        <begin position="131"/>
        <end position="451"/>
    </location>
</feature>
<feature type="compositionally biased region" description="Basic and acidic residues" evidence="1">
    <location>
        <begin position="216"/>
        <end position="233"/>
    </location>
</feature>
<accession>A0AAD1Y029</accession>
<comment type="caution">
    <text evidence="2">The sequence shown here is derived from an EMBL/GenBank/DDBJ whole genome shotgun (WGS) entry which is preliminary data.</text>
</comment>
<evidence type="ECO:0000256" key="1">
    <source>
        <dbReference type="SAM" id="MobiDB-lite"/>
    </source>
</evidence>
<feature type="compositionally biased region" description="Polar residues" evidence="1">
    <location>
        <begin position="307"/>
        <end position="318"/>
    </location>
</feature>
<protein>
    <submittedName>
        <fullName evidence="2">Uncharacterized protein</fullName>
    </submittedName>
</protein>
<proteinExistence type="predicted"/>
<dbReference type="Proteomes" id="UP001295684">
    <property type="component" value="Unassembled WGS sequence"/>
</dbReference>
<evidence type="ECO:0000313" key="3">
    <source>
        <dbReference type="Proteomes" id="UP001295684"/>
    </source>
</evidence>
<name>A0AAD1Y029_EUPCR</name>
<dbReference type="EMBL" id="CAMPGE010024452">
    <property type="protein sequence ID" value="CAI2382290.1"/>
    <property type="molecule type" value="Genomic_DNA"/>
</dbReference>
<gene>
    <name evidence="2" type="ORF">ECRASSUSDP1_LOCUS23760</name>
</gene>
<keyword evidence="3" id="KW-1185">Reference proteome</keyword>
<feature type="region of interest" description="Disordered" evidence="1">
    <location>
        <begin position="464"/>
        <end position="491"/>
    </location>
</feature>